<organism evidence="2 3">
    <name type="scientific">Cucurbita argyrosperma subsp. sororia</name>
    <dbReference type="NCBI Taxonomy" id="37648"/>
    <lineage>
        <taxon>Eukaryota</taxon>
        <taxon>Viridiplantae</taxon>
        <taxon>Streptophyta</taxon>
        <taxon>Embryophyta</taxon>
        <taxon>Tracheophyta</taxon>
        <taxon>Spermatophyta</taxon>
        <taxon>Magnoliopsida</taxon>
        <taxon>eudicotyledons</taxon>
        <taxon>Gunneridae</taxon>
        <taxon>Pentapetalae</taxon>
        <taxon>rosids</taxon>
        <taxon>fabids</taxon>
        <taxon>Cucurbitales</taxon>
        <taxon>Cucurbitaceae</taxon>
        <taxon>Cucurbiteae</taxon>
        <taxon>Cucurbita</taxon>
    </lineage>
</organism>
<gene>
    <name evidence="2" type="ORF">SDJN03_19405</name>
</gene>
<sequence>MNSVTDQKKRLTELPPRRGKVMINIFRSIFKTVKRSRRPAPGSSGYNSEAHQLLSRFRLLRPPQPPPAAVESAASRCLLTPSLCSDRSISISSSDSNRNFNELQQRTEKAILRPAAEKRTDQDHDHPKHHRNLQIDAGRNRKKRERKGNSNFGFDHAGARY</sequence>
<feature type="non-terminal residue" evidence="2">
    <location>
        <position position="1"/>
    </location>
</feature>
<comment type="caution">
    <text evidence="2">The sequence shown here is derived from an EMBL/GenBank/DDBJ whole genome shotgun (WGS) entry which is preliminary data.</text>
</comment>
<evidence type="ECO:0000313" key="3">
    <source>
        <dbReference type="Proteomes" id="UP000685013"/>
    </source>
</evidence>
<dbReference type="Proteomes" id="UP000685013">
    <property type="component" value="Chromosome 13"/>
</dbReference>
<evidence type="ECO:0000256" key="1">
    <source>
        <dbReference type="SAM" id="MobiDB-lite"/>
    </source>
</evidence>
<feature type="region of interest" description="Disordered" evidence="1">
    <location>
        <begin position="116"/>
        <end position="161"/>
    </location>
</feature>
<protein>
    <submittedName>
        <fullName evidence="2">Uncharacterized protein</fullName>
    </submittedName>
</protein>
<keyword evidence="3" id="KW-1185">Reference proteome</keyword>
<name>A0AAV6MLU4_9ROSI</name>
<evidence type="ECO:0000313" key="2">
    <source>
        <dbReference type="EMBL" id="KAG6583473.1"/>
    </source>
</evidence>
<reference evidence="2 3" key="1">
    <citation type="journal article" date="2021" name="Hortic Res">
        <title>The domestication of Cucurbita argyrosperma as revealed by the genome of its wild relative.</title>
        <authorList>
            <person name="Barrera-Redondo J."/>
            <person name="Sanchez-de la Vega G."/>
            <person name="Aguirre-Liguori J.A."/>
            <person name="Castellanos-Morales G."/>
            <person name="Gutierrez-Guerrero Y.T."/>
            <person name="Aguirre-Dugua X."/>
            <person name="Aguirre-Planter E."/>
            <person name="Tenaillon M.I."/>
            <person name="Lira-Saade R."/>
            <person name="Eguiarte L.E."/>
        </authorList>
    </citation>
    <scope>NUCLEOTIDE SEQUENCE [LARGE SCALE GENOMIC DNA]</scope>
    <source>
        <strain evidence="2">JBR-2021</strain>
    </source>
</reference>
<dbReference type="EMBL" id="JAGKQH010000013">
    <property type="protein sequence ID" value="KAG6583473.1"/>
    <property type="molecule type" value="Genomic_DNA"/>
</dbReference>
<accession>A0AAV6MLU4</accession>
<dbReference type="AlphaFoldDB" id="A0AAV6MLU4"/>
<feature type="compositionally biased region" description="Basic and acidic residues" evidence="1">
    <location>
        <begin position="116"/>
        <end position="126"/>
    </location>
</feature>
<proteinExistence type="predicted"/>